<dbReference type="InterPro" id="IPR028939">
    <property type="entry name" value="P5C_Rdtase_cat_N"/>
</dbReference>
<evidence type="ECO:0000313" key="4">
    <source>
        <dbReference type="Proteomes" id="UP000528945"/>
    </source>
</evidence>
<keyword evidence="4" id="KW-1185">Reference proteome</keyword>
<dbReference type="PANTHER" id="PTHR14239">
    <property type="entry name" value="DUDULIN-RELATED"/>
    <property type="match status" value="1"/>
</dbReference>
<dbReference type="InterPro" id="IPR051267">
    <property type="entry name" value="STEAP_metalloreductase"/>
</dbReference>
<proteinExistence type="predicted"/>
<feature type="domain" description="Pyrroline-5-carboxylate reductase catalytic N-terminal" evidence="2">
    <location>
        <begin position="2"/>
        <end position="93"/>
    </location>
</feature>
<dbReference type="EMBL" id="JACIDB010000010">
    <property type="protein sequence ID" value="MBB3876992.1"/>
    <property type="molecule type" value="Genomic_DNA"/>
</dbReference>
<protein>
    <recommendedName>
        <fullName evidence="2">Pyrroline-5-carboxylate reductase catalytic N-terminal domain-containing protein</fullName>
    </recommendedName>
</protein>
<comment type="caution">
    <text evidence="3">The sequence shown here is derived from an EMBL/GenBank/DDBJ whole genome shotgun (WGS) entry which is preliminary data.</text>
</comment>
<dbReference type="Proteomes" id="UP000528945">
    <property type="component" value="Unassembled WGS sequence"/>
</dbReference>
<evidence type="ECO:0000313" key="3">
    <source>
        <dbReference type="EMBL" id="MBB3876992.1"/>
    </source>
</evidence>
<evidence type="ECO:0000259" key="2">
    <source>
        <dbReference type="Pfam" id="PF03807"/>
    </source>
</evidence>
<dbReference type="GO" id="GO:0016491">
    <property type="term" value="F:oxidoreductase activity"/>
    <property type="evidence" value="ECO:0007669"/>
    <property type="project" value="UniProtKB-KW"/>
</dbReference>
<reference evidence="3 4" key="1">
    <citation type="submission" date="2020-08" db="EMBL/GenBank/DDBJ databases">
        <title>Genomic Encyclopedia of Type Strains, Phase IV (KMG-IV): sequencing the most valuable type-strain genomes for metagenomic binning, comparative biology and taxonomic classification.</title>
        <authorList>
            <person name="Goeker M."/>
        </authorList>
    </citation>
    <scope>NUCLEOTIDE SEQUENCE [LARGE SCALE GENOMIC DNA]</scope>
    <source>
        <strain evidence="3 4">DSM 15581</strain>
    </source>
</reference>
<dbReference type="RefSeq" id="WP_183949589.1">
    <property type="nucleotide sequence ID" value="NZ_JACIDB010000010.1"/>
</dbReference>
<dbReference type="InterPro" id="IPR036291">
    <property type="entry name" value="NAD(P)-bd_dom_sf"/>
</dbReference>
<dbReference type="SUPFAM" id="SSF51735">
    <property type="entry name" value="NAD(P)-binding Rossmann-fold domains"/>
    <property type="match status" value="1"/>
</dbReference>
<keyword evidence="1" id="KW-0560">Oxidoreductase</keyword>
<sequence>MRIGVIGAGWLGSTVGRLWVEAGHEVLFSSRTPSKLEELTAELGDNAIAGSFLDAAEFGEVALLSVRYPALPSLVMQVGDALAGRIVLDACNPFPPDRAEVIAAVEAAGVARTTQRHLPRARLVRAFSSVDADEIAVSAERRHGGRPLGVPLVSDDVEAMAVAEDLVRDCGCDPLNLGTMAHARIIENGEAGFRLHANVDGLRSILMRA</sequence>
<gene>
    <name evidence="3" type="ORF">GGR47_003260</name>
</gene>
<evidence type="ECO:0000256" key="1">
    <source>
        <dbReference type="ARBA" id="ARBA00023002"/>
    </source>
</evidence>
<dbReference type="AlphaFoldDB" id="A0AAW3TWL2"/>
<name>A0AAW3TWL2_9SPHN</name>
<dbReference type="Pfam" id="PF03807">
    <property type="entry name" value="F420_oxidored"/>
    <property type="match status" value="1"/>
</dbReference>
<dbReference type="PANTHER" id="PTHR14239:SF10">
    <property type="entry name" value="REDUCTASE"/>
    <property type="match status" value="1"/>
</dbReference>
<dbReference type="Gene3D" id="3.40.50.720">
    <property type="entry name" value="NAD(P)-binding Rossmann-like Domain"/>
    <property type="match status" value="1"/>
</dbReference>
<accession>A0AAW3TWL2</accession>
<organism evidence="3 4">
    <name type="scientific">Sphingomonas aquatilis</name>
    <dbReference type="NCBI Taxonomy" id="93063"/>
    <lineage>
        <taxon>Bacteria</taxon>
        <taxon>Pseudomonadati</taxon>
        <taxon>Pseudomonadota</taxon>
        <taxon>Alphaproteobacteria</taxon>
        <taxon>Sphingomonadales</taxon>
        <taxon>Sphingomonadaceae</taxon>
        <taxon>Sphingomonas</taxon>
    </lineage>
</organism>